<name>A0A9P6TAA7_9BASI</name>
<feature type="domain" description="BRO1" evidence="3">
    <location>
        <begin position="3"/>
        <end position="412"/>
    </location>
</feature>
<dbReference type="Pfam" id="PF03097">
    <property type="entry name" value="BRO1"/>
    <property type="match status" value="1"/>
</dbReference>
<dbReference type="Pfam" id="PF13949">
    <property type="entry name" value="ALIX_LYPXL_bnd"/>
    <property type="match status" value="1"/>
</dbReference>
<dbReference type="PANTHER" id="PTHR23030:SF39">
    <property type="entry name" value="PROGRAMMED CELL DEATH 6-INTERACTING PROTEIN"/>
    <property type="match status" value="1"/>
</dbReference>
<reference evidence="4" key="1">
    <citation type="submission" date="2013-11" db="EMBL/GenBank/DDBJ databases">
        <title>Genome sequence of the fusiform rust pathogen reveals effectors for host alternation and coevolution with pine.</title>
        <authorList>
            <consortium name="DOE Joint Genome Institute"/>
            <person name="Smith K."/>
            <person name="Pendleton A."/>
            <person name="Kubisiak T."/>
            <person name="Anderson C."/>
            <person name="Salamov A."/>
            <person name="Aerts A."/>
            <person name="Riley R."/>
            <person name="Clum A."/>
            <person name="Lindquist E."/>
            <person name="Ence D."/>
            <person name="Campbell M."/>
            <person name="Kronenberg Z."/>
            <person name="Feau N."/>
            <person name="Dhillon B."/>
            <person name="Hamelin R."/>
            <person name="Burleigh J."/>
            <person name="Smith J."/>
            <person name="Yandell M."/>
            <person name="Nelson C."/>
            <person name="Grigoriev I."/>
            <person name="Davis J."/>
        </authorList>
    </citation>
    <scope>NUCLEOTIDE SEQUENCE</scope>
    <source>
        <strain evidence="4">G11</strain>
    </source>
</reference>
<comment type="caution">
    <text evidence="4">The sequence shown here is derived from an EMBL/GenBank/DDBJ whole genome shotgun (WGS) entry which is preliminary data.</text>
</comment>
<dbReference type="PROSITE" id="PS51180">
    <property type="entry name" value="BRO1"/>
    <property type="match status" value="1"/>
</dbReference>
<accession>A0A9P6TAA7</accession>
<keyword evidence="5" id="KW-1185">Reference proteome</keyword>
<organism evidence="4 5">
    <name type="scientific">Cronartium quercuum f. sp. fusiforme G11</name>
    <dbReference type="NCBI Taxonomy" id="708437"/>
    <lineage>
        <taxon>Eukaryota</taxon>
        <taxon>Fungi</taxon>
        <taxon>Dikarya</taxon>
        <taxon>Basidiomycota</taxon>
        <taxon>Pucciniomycotina</taxon>
        <taxon>Pucciniomycetes</taxon>
        <taxon>Pucciniales</taxon>
        <taxon>Coleosporiaceae</taxon>
        <taxon>Cronartium</taxon>
    </lineage>
</organism>
<dbReference type="Gene3D" id="1.20.140.50">
    <property type="entry name" value="alix/aip1 like domains"/>
    <property type="match status" value="1"/>
</dbReference>
<gene>
    <name evidence="4" type="ORF">CROQUDRAFT_659985</name>
</gene>
<evidence type="ECO:0000256" key="1">
    <source>
        <dbReference type="ARBA" id="ARBA00038154"/>
    </source>
</evidence>
<evidence type="ECO:0000313" key="4">
    <source>
        <dbReference type="EMBL" id="KAG0144430.1"/>
    </source>
</evidence>
<dbReference type="AlphaFoldDB" id="A0A9P6TAA7"/>
<dbReference type="SMART" id="SM01041">
    <property type="entry name" value="BRO1"/>
    <property type="match status" value="1"/>
</dbReference>
<proteinExistence type="inferred from homology"/>
<dbReference type="PANTHER" id="PTHR23030">
    <property type="entry name" value="PCD6 INTERACTING PROTEIN-RELATED"/>
    <property type="match status" value="1"/>
</dbReference>
<dbReference type="GO" id="GO:0005768">
    <property type="term" value="C:endosome"/>
    <property type="evidence" value="ECO:0007669"/>
    <property type="project" value="TreeGrafter"/>
</dbReference>
<evidence type="ECO:0000256" key="2">
    <source>
        <dbReference type="SAM" id="MobiDB-lite"/>
    </source>
</evidence>
<evidence type="ECO:0000259" key="3">
    <source>
        <dbReference type="PROSITE" id="PS51180"/>
    </source>
</evidence>
<feature type="region of interest" description="Disordered" evidence="2">
    <location>
        <begin position="734"/>
        <end position="805"/>
    </location>
</feature>
<dbReference type="EMBL" id="MU167295">
    <property type="protein sequence ID" value="KAG0144430.1"/>
    <property type="molecule type" value="Genomic_DNA"/>
</dbReference>
<dbReference type="Gene3D" id="1.25.40.280">
    <property type="entry name" value="alix/aip1 like domains"/>
    <property type="match status" value="1"/>
</dbReference>
<comment type="similarity">
    <text evidence="1">Belongs to the palA/RIM20 family.</text>
</comment>
<dbReference type="Proteomes" id="UP000886653">
    <property type="component" value="Unassembled WGS sequence"/>
</dbReference>
<dbReference type="InterPro" id="IPR038499">
    <property type="entry name" value="BRO1_sf"/>
</dbReference>
<protein>
    <recommendedName>
        <fullName evidence="3">BRO1 domain-containing protein</fullName>
    </recommendedName>
</protein>
<dbReference type="Gene3D" id="1.20.120.560">
    <property type="entry name" value="alix/aip1 in complex with the ypdl late domain"/>
    <property type="match status" value="1"/>
</dbReference>
<dbReference type="InterPro" id="IPR004328">
    <property type="entry name" value="BRO1_dom"/>
</dbReference>
<sequence>MSNLLECPLKQTIEIDLTQPLITFIQHFYHHSSTHTDVLKPALNKLSNLRIQAQANSLNLNNSSLNVLLSYHSHVIHLLTKLPPDVGIEFSYYTIFPTETTIASILPGELPISRPISYKNLKYERFSILFNLGTLNLNLGTKQIRNSLENIKLSIHYFQSSAGTFNYLKNLINSEDEQEEIFSPDLSYNCINALEFLALSQAQECVWQTATMEQKRNGTISRIAAEVSRLYSNTLHSINDSKHTSGPWIGFNFPNTWIKHIKLKIAHFLAVSQYRKSIDDLSTNEYGIEVGRLSNAITTLKKPLQEISNPPTLAEKDSQNFLNKLIDTYQRAKRDNDLIYLQVVPNFDDLPEIKPSCMVKSILPDKLNEEIICLQDILDYKVYRSLNIYEERKNDWINNRLISKFKETDDKLNQTFQDLNLPDSLHALDRPINLPPSLIRNSEELRNQEAFKTLQELLKAVETASQKNTDKLHQVSKSLDDEAEEDERFRIEYGTRVWNRIKSEESNKPIREREQHLLKTIEFARNSDQTVKSLYNEWIPFIEILSKDEEVIKKSIPTFQKTSLDKSTGTRKLKNLIDELNDLKIQRQRTLQAISRVSIKDQINAKDLSNNTINDLEEFFDDRLIGWYGALEEQIIQNQNHQDKLLNELDVVNRDFLESQKQDPLIRSRELKFETYEMSYNKFYEILQMLNEGLNFHQEFFKILEQLEEQTNKFLEKRRIECIELQKEIEEGKKGNQSGSKFIGNDELPNRRSSTKVNEGRSISGSTNKKSKSTSKSTTEEGGQRRMIQPGVYDPAVHGPIRFSD</sequence>
<dbReference type="InterPro" id="IPR025304">
    <property type="entry name" value="ALIX_V_dom"/>
</dbReference>
<dbReference type="OrthoDB" id="64867at2759"/>
<evidence type="ECO:0000313" key="5">
    <source>
        <dbReference type="Proteomes" id="UP000886653"/>
    </source>
</evidence>